<comment type="cofactor">
    <cofactor evidence="1">
        <name>adenosylcob(III)alamin</name>
        <dbReference type="ChEBI" id="CHEBI:18408"/>
    </cofactor>
</comment>
<dbReference type="SUPFAM" id="SSF51703">
    <property type="entry name" value="Cobalamin (vitamin B12)-dependent enzymes"/>
    <property type="match status" value="1"/>
</dbReference>
<protein>
    <submittedName>
        <fullName evidence="8">Protein meaA</fullName>
    </submittedName>
</protein>
<proteinExistence type="inferred from homology"/>
<dbReference type="GO" id="GO:0031419">
    <property type="term" value="F:cobalamin binding"/>
    <property type="evidence" value="ECO:0007669"/>
    <property type="project" value="UniProtKB-KW"/>
</dbReference>
<evidence type="ECO:0000256" key="5">
    <source>
        <dbReference type="ARBA" id="ARBA00023235"/>
    </source>
</evidence>
<keyword evidence="3" id="KW-0846">Cobalamin</keyword>
<dbReference type="NCBIfam" id="TIGR00641">
    <property type="entry name" value="acid_CoA_mut_N"/>
    <property type="match status" value="1"/>
</dbReference>
<dbReference type="InterPro" id="IPR006099">
    <property type="entry name" value="MeMalonylCoA_mutase_a/b_cat"/>
</dbReference>
<dbReference type="InterPro" id="IPR006158">
    <property type="entry name" value="Cobalamin-bd"/>
</dbReference>
<dbReference type="Pfam" id="PF01642">
    <property type="entry name" value="MM_CoA_mutase"/>
    <property type="match status" value="1"/>
</dbReference>
<dbReference type="Proteomes" id="UP000503336">
    <property type="component" value="Chromosome"/>
</dbReference>
<dbReference type="InterPro" id="IPR036724">
    <property type="entry name" value="Cobalamin-bd_sf"/>
</dbReference>
<dbReference type="KEGG" id="hdh:G5B40_19125"/>
<dbReference type="Gene3D" id="3.20.20.240">
    <property type="entry name" value="Methylmalonyl-CoA mutase"/>
    <property type="match status" value="1"/>
</dbReference>
<feature type="domain" description="B12-binding" evidence="7">
    <location>
        <begin position="527"/>
        <end position="655"/>
    </location>
</feature>
<dbReference type="SUPFAM" id="SSF52242">
    <property type="entry name" value="Cobalamin (vitamin B12)-binding domain"/>
    <property type="match status" value="1"/>
</dbReference>
<dbReference type="PANTHER" id="PTHR48101">
    <property type="entry name" value="METHYLMALONYL-COA MUTASE, MITOCHONDRIAL-RELATED"/>
    <property type="match status" value="1"/>
</dbReference>
<evidence type="ECO:0000259" key="7">
    <source>
        <dbReference type="PROSITE" id="PS51332"/>
    </source>
</evidence>
<evidence type="ECO:0000313" key="9">
    <source>
        <dbReference type="Proteomes" id="UP000503336"/>
    </source>
</evidence>
<keyword evidence="6" id="KW-0170">Cobalt</keyword>
<dbReference type="InterPro" id="IPR006098">
    <property type="entry name" value="MMCoA_mutase_a_cat"/>
</dbReference>
<dbReference type="InterPro" id="IPR016176">
    <property type="entry name" value="Cbl-dep_enz_cat"/>
</dbReference>
<dbReference type="Gene3D" id="3.40.50.280">
    <property type="entry name" value="Cobalamin-binding domain"/>
    <property type="match status" value="1"/>
</dbReference>
<dbReference type="RefSeq" id="WP_165102178.1">
    <property type="nucleotide sequence ID" value="NZ_CP049056.1"/>
</dbReference>
<keyword evidence="4" id="KW-0479">Metal-binding</keyword>
<evidence type="ECO:0000256" key="4">
    <source>
        <dbReference type="ARBA" id="ARBA00022723"/>
    </source>
</evidence>
<evidence type="ECO:0000256" key="3">
    <source>
        <dbReference type="ARBA" id="ARBA00022628"/>
    </source>
</evidence>
<evidence type="ECO:0000313" key="8">
    <source>
        <dbReference type="EMBL" id="QIE57367.1"/>
    </source>
</evidence>
<dbReference type="InterPro" id="IPR006159">
    <property type="entry name" value="Acid_CoA_mut_C"/>
</dbReference>
<gene>
    <name evidence="8" type="ORF">G5B40_19125</name>
</gene>
<dbReference type="EMBL" id="CP049056">
    <property type="protein sequence ID" value="QIE57367.1"/>
    <property type="molecule type" value="Genomic_DNA"/>
</dbReference>
<dbReference type="GO" id="GO:0004494">
    <property type="term" value="F:methylmalonyl-CoA mutase activity"/>
    <property type="evidence" value="ECO:0007669"/>
    <property type="project" value="InterPro"/>
</dbReference>
<comment type="similarity">
    <text evidence="2">Belongs to the methylmalonyl-CoA mutase family.</text>
</comment>
<evidence type="ECO:0000256" key="2">
    <source>
        <dbReference type="ARBA" id="ARBA00008465"/>
    </source>
</evidence>
<accession>A0A7M3T5T6</accession>
<reference evidence="8 9" key="1">
    <citation type="submission" date="2020-02" db="EMBL/GenBank/DDBJ databases">
        <title>complete genome sequence of Rhodobacteraceae bacterium.</title>
        <authorList>
            <person name="Park J."/>
            <person name="Kim Y.-S."/>
            <person name="Kim K.-H."/>
        </authorList>
    </citation>
    <scope>NUCLEOTIDE SEQUENCE [LARGE SCALE GENOMIC DNA]</scope>
    <source>
        <strain evidence="8 9">RR4-56</strain>
    </source>
</reference>
<evidence type="ECO:0000256" key="1">
    <source>
        <dbReference type="ARBA" id="ARBA00001922"/>
    </source>
</evidence>
<keyword evidence="5" id="KW-0413">Isomerase</keyword>
<dbReference type="PANTHER" id="PTHR48101:SF3">
    <property type="entry name" value="COENZYME B12-DEPENDENT MUTASE"/>
    <property type="match status" value="1"/>
</dbReference>
<organism evidence="8 9">
    <name type="scientific">Pikeienuella piscinae</name>
    <dbReference type="NCBI Taxonomy" id="2748098"/>
    <lineage>
        <taxon>Bacteria</taxon>
        <taxon>Pseudomonadati</taxon>
        <taxon>Pseudomonadota</taxon>
        <taxon>Alphaproteobacteria</taxon>
        <taxon>Rhodobacterales</taxon>
        <taxon>Paracoccaceae</taxon>
        <taxon>Pikeienuella</taxon>
    </lineage>
</organism>
<dbReference type="PROSITE" id="PS51332">
    <property type="entry name" value="B12_BINDING"/>
    <property type="match status" value="1"/>
</dbReference>
<evidence type="ECO:0000256" key="6">
    <source>
        <dbReference type="ARBA" id="ARBA00023285"/>
    </source>
</evidence>
<dbReference type="Pfam" id="PF02310">
    <property type="entry name" value="B12-binding"/>
    <property type="match status" value="1"/>
</dbReference>
<dbReference type="CDD" id="cd02071">
    <property type="entry name" value="MM_CoA_mut_B12_BD"/>
    <property type="match status" value="1"/>
</dbReference>
<dbReference type="AlphaFoldDB" id="A0A7M3T5T6"/>
<sequence>MSDRPSDRAADRPWLFRTYAGHSTAAASNALYRGNLEKGQTGLSVAFDLPTQTGYDSDHVLARGEVGKVGVPISHLGDMRALFDQIPIEEMNTSMTINATAAWLLALYVAAAEEQGADVSKLTGTVQNDIIKEYLSRGTYVFPPEPSLRLISDIAAWTYANAPKWNPMNVCSYHLQEAGATPAQELAFALATAIAVLDTVKARKAVSDEDFPKVVGRVSFFVNAGIRFVTEMCKMRAFCDLWDEICRERYGVEEARYRRFRYGVQVNSLGLTEQQPENNVYRILLETLAVTLSKRARARAVQLPAWNEALGLPRPWDQQWSLRMQQILAYETDLLEFDDLFDGNPAVEAKVEALKAGARDELATIDGMGGAVACIDYMKAALVDANTARLGRIERGETTVVGVNRYETTEASPLTAGEGGVLTVDPAVEAEQIARLADWRAARDDAAVRAALAELRAAAREGRNIMPPSIACAKAGVTTGEWGFAIRAEFGEYRAPTGVGKAVSNAAEGLEEIREAVAAASARLGGRLKFVVGKPGLDGHSNGAEQIAVRARDSGMDVTYEGIRMTPEEIVARAEAEGAHVIGLSILSGSHLPLIGEVMSRLREAGRATPVVVGGIIPEEDAAALRQMGVARVYTPKDFDLNRIMFDIVGLVGGEKAAA</sequence>
<keyword evidence="9" id="KW-1185">Reference proteome</keyword>
<name>A0A7M3T5T6_9RHOB</name>
<dbReference type="GO" id="GO:0046872">
    <property type="term" value="F:metal ion binding"/>
    <property type="evidence" value="ECO:0007669"/>
    <property type="project" value="UniProtKB-KW"/>
</dbReference>
<dbReference type="NCBIfam" id="TIGR00640">
    <property type="entry name" value="acid_CoA_mut_C"/>
    <property type="match status" value="1"/>
</dbReference>